<reference evidence="8 9" key="1">
    <citation type="submission" date="2023-03" db="EMBL/GenBank/DDBJ databases">
        <title>WGS of Gossypium arboreum.</title>
        <authorList>
            <person name="Yu D."/>
        </authorList>
    </citation>
    <scope>NUCLEOTIDE SEQUENCE [LARGE SCALE GENOMIC DNA]</scope>
    <source>
        <tissue evidence="8">Leaf</tissue>
    </source>
</reference>
<proteinExistence type="predicted"/>
<keyword evidence="3 5" id="KW-0697">Rotamase</keyword>
<evidence type="ECO:0000256" key="4">
    <source>
        <dbReference type="ARBA" id="ARBA00023235"/>
    </source>
</evidence>
<feature type="compositionally biased region" description="Basic and acidic residues" evidence="6">
    <location>
        <begin position="402"/>
        <end position="413"/>
    </location>
</feature>
<gene>
    <name evidence="8" type="ORF">PVK06_030468</name>
</gene>
<feature type="compositionally biased region" description="Basic and acidic residues" evidence="6">
    <location>
        <begin position="596"/>
        <end position="610"/>
    </location>
</feature>
<dbReference type="Pfam" id="PF00254">
    <property type="entry name" value="FKBP_C"/>
    <property type="match status" value="1"/>
</dbReference>
<dbReference type="InterPro" id="IPR041232">
    <property type="entry name" value="NPL"/>
</dbReference>
<feature type="compositionally biased region" description="Acidic residues" evidence="6">
    <location>
        <begin position="343"/>
        <end position="382"/>
    </location>
</feature>
<organism evidence="8 9">
    <name type="scientific">Gossypium arboreum</name>
    <name type="common">Tree cotton</name>
    <name type="synonym">Gossypium nanking</name>
    <dbReference type="NCBI Taxonomy" id="29729"/>
    <lineage>
        <taxon>Eukaryota</taxon>
        <taxon>Viridiplantae</taxon>
        <taxon>Streptophyta</taxon>
        <taxon>Embryophyta</taxon>
        <taxon>Tracheophyta</taxon>
        <taxon>Spermatophyta</taxon>
        <taxon>Magnoliopsida</taxon>
        <taxon>eudicotyledons</taxon>
        <taxon>Gunneridae</taxon>
        <taxon>Pentapetalae</taxon>
        <taxon>rosids</taxon>
        <taxon>malvids</taxon>
        <taxon>Malvales</taxon>
        <taxon>Malvaceae</taxon>
        <taxon>Malvoideae</taxon>
        <taxon>Gossypium</taxon>
    </lineage>
</organism>
<feature type="domain" description="PPIase FKBP-type" evidence="7">
    <location>
        <begin position="642"/>
        <end position="730"/>
    </location>
</feature>
<feature type="compositionally biased region" description="Basic and acidic residues" evidence="6">
    <location>
        <begin position="529"/>
        <end position="557"/>
    </location>
</feature>
<dbReference type="Proteomes" id="UP001358586">
    <property type="component" value="Chromosome 9"/>
</dbReference>
<dbReference type="Pfam" id="PF14223">
    <property type="entry name" value="Retrotran_gag_2"/>
    <property type="match status" value="1"/>
</dbReference>
<keyword evidence="4 5" id="KW-0413">Isomerase</keyword>
<evidence type="ECO:0000313" key="9">
    <source>
        <dbReference type="Proteomes" id="UP001358586"/>
    </source>
</evidence>
<dbReference type="Gene3D" id="2.60.120.340">
    <property type="entry name" value="Nucleoplasmin core domain"/>
    <property type="match status" value="1"/>
</dbReference>
<dbReference type="PROSITE" id="PS50059">
    <property type="entry name" value="FKBP_PPIASE"/>
    <property type="match status" value="1"/>
</dbReference>
<name>A0ABR0NND9_GOSAR</name>
<dbReference type="PANTHER" id="PTHR43811">
    <property type="entry name" value="FKBP-TYPE PEPTIDYL-PROLYL CIS-TRANS ISOMERASE FKPA"/>
    <property type="match status" value="1"/>
</dbReference>
<dbReference type="InterPro" id="IPR001179">
    <property type="entry name" value="PPIase_FKBP_dom"/>
</dbReference>
<evidence type="ECO:0000256" key="6">
    <source>
        <dbReference type="SAM" id="MobiDB-lite"/>
    </source>
</evidence>
<sequence>MATTRFEIEKFDGETNFNLWQVRMMAILVQSGLKKVVTGKKPENLYKTEWEELDEKALSAIQLCLVNTILHEVLMEKTSSALWKRLETLYVTKSLANRLVLKQHLFTFRMNEGELLRNHVSQFITLLNDLKNVEVHIDDEDQAMLLLCFLPPSYKSFKKTPIYGRDKLSFEDVKDHLLSRDKLDNELHLDSKTDRQGKRTSSLYILEGSTVTGEIGRPSSVTKLKSTRLKRRQLGHRREKGIEVKPGKPHPYHSDNVRGKLHITQATLGLGSFKERSVLQCSVGHKSPIILCSLLPNQNETCALDLKFDEDDDLVAFSVLGPQSIHLSGYFVADDGDHLRDEYESDSYGEDIAETETESEDESSDYCSDEEYGDDFIDDDDLEFFRPPVPNSGVVIEEIMDDEKPTKGNEESKRSKRKNKLTGSEEQKNSQGQLIVKRGAGVTDLETEDEDGFPVSASQKSEDAIQQPQPETKELRENLTKEDKTRKDASEKKRKIKNTDEEGGKKKKKKKQKGNDTDDINGLPGDEVQLVKEESQDSEKVMPVGKEQDHPHSDRALGSEPDIVPGENLSERKKKKKKKTTQENQVSANASVSQSGDKDTSTLKSEEKQTAGKSSQVRTFPNGLVVQELAMGKPDGKRASRGKQVSVHYIGKLQKNGKIFDSNVGRAPFKFRLGVGEVIKGWDVGVEGMRVGDKRKLVIPPAMGYGSKGAGGRIPPNAWLEFDVELIGVR</sequence>
<evidence type="ECO:0000256" key="1">
    <source>
        <dbReference type="ARBA" id="ARBA00000971"/>
    </source>
</evidence>
<dbReference type="Pfam" id="PF17800">
    <property type="entry name" value="NPL"/>
    <property type="match status" value="1"/>
</dbReference>
<evidence type="ECO:0000259" key="7">
    <source>
        <dbReference type="PROSITE" id="PS50059"/>
    </source>
</evidence>
<dbReference type="SUPFAM" id="SSF54534">
    <property type="entry name" value="FKBP-like"/>
    <property type="match status" value="1"/>
</dbReference>
<evidence type="ECO:0000256" key="3">
    <source>
        <dbReference type="ARBA" id="ARBA00023110"/>
    </source>
</evidence>
<protein>
    <recommendedName>
        <fullName evidence="2 5">peptidylprolyl isomerase</fullName>
        <ecNumber evidence="2 5">5.2.1.8</ecNumber>
    </recommendedName>
</protein>
<evidence type="ECO:0000256" key="5">
    <source>
        <dbReference type="PROSITE-ProRule" id="PRU00277"/>
    </source>
</evidence>
<dbReference type="EC" id="5.2.1.8" evidence="2 5"/>
<dbReference type="InterPro" id="IPR046357">
    <property type="entry name" value="PPIase_dom_sf"/>
</dbReference>
<dbReference type="EMBL" id="JARKNE010000009">
    <property type="protein sequence ID" value="KAK5802842.1"/>
    <property type="molecule type" value="Genomic_DNA"/>
</dbReference>
<feature type="compositionally biased region" description="Polar residues" evidence="6">
    <location>
        <begin position="456"/>
        <end position="470"/>
    </location>
</feature>
<evidence type="ECO:0000256" key="2">
    <source>
        <dbReference type="ARBA" id="ARBA00013194"/>
    </source>
</evidence>
<dbReference type="Gene3D" id="3.10.50.40">
    <property type="match status" value="1"/>
</dbReference>
<comment type="caution">
    <text evidence="8">The sequence shown here is derived from an EMBL/GenBank/DDBJ whole genome shotgun (WGS) entry which is preliminary data.</text>
</comment>
<evidence type="ECO:0000313" key="8">
    <source>
        <dbReference type="EMBL" id="KAK5802842.1"/>
    </source>
</evidence>
<accession>A0ABR0NND9</accession>
<keyword evidence="9" id="KW-1185">Reference proteome</keyword>
<feature type="compositionally biased region" description="Basic and acidic residues" evidence="6">
    <location>
        <begin position="471"/>
        <end position="504"/>
    </location>
</feature>
<dbReference type="PANTHER" id="PTHR43811:SF19">
    <property type="entry name" value="39 KDA FK506-BINDING NUCLEAR PROTEIN"/>
    <property type="match status" value="1"/>
</dbReference>
<feature type="compositionally biased region" description="Polar residues" evidence="6">
    <location>
        <begin position="582"/>
        <end position="595"/>
    </location>
</feature>
<comment type="catalytic activity">
    <reaction evidence="1 5">
        <text>[protein]-peptidylproline (omega=180) = [protein]-peptidylproline (omega=0)</text>
        <dbReference type="Rhea" id="RHEA:16237"/>
        <dbReference type="Rhea" id="RHEA-COMP:10747"/>
        <dbReference type="Rhea" id="RHEA-COMP:10748"/>
        <dbReference type="ChEBI" id="CHEBI:83833"/>
        <dbReference type="ChEBI" id="CHEBI:83834"/>
        <dbReference type="EC" id="5.2.1.8"/>
    </reaction>
</comment>
<feature type="region of interest" description="Disordered" evidence="6">
    <location>
        <begin position="341"/>
        <end position="619"/>
    </location>
</feature>